<dbReference type="Proteomes" id="UP001215712">
    <property type="component" value="Unassembled WGS sequence"/>
</dbReference>
<dbReference type="InterPro" id="IPR029058">
    <property type="entry name" value="AB_hydrolase_fold"/>
</dbReference>
<dbReference type="InterPro" id="IPR000801">
    <property type="entry name" value="Esterase-like"/>
</dbReference>
<organism evidence="1 2">
    <name type="scientific">Penicillium malachiteum</name>
    <dbReference type="NCBI Taxonomy" id="1324776"/>
    <lineage>
        <taxon>Eukaryota</taxon>
        <taxon>Fungi</taxon>
        <taxon>Dikarya</taxon>
        <taxon>Ascomycota</taxon>
        <taxon>Pezizomycotina</taxon>
        <taxon>Eurotiomycetes</taxon>
        <taxon>Eurotiomycetidae</taxon>
        <taxon>Eurotiales</taxon>
        <taxon>Aspergillaceae</taxon>
        <taxon>Penicillium</taxon>
    </lineage>
</organism>
<dbReference type="PANTHER" id="PTHR48098:SF1">
    <property type="entry name" value="DIACYLGLYCEROL ACYLTRANSFERASE_MYCOLYLTRANSFERASE AG85A"/>
    <property type="match status" value="1"/>
</dbReference>
<comment type="caution">
    <text evidence="1">The sequence shown here is derived from an EMBL/GenBank/DDBJ whole genome shotgun (WGS) entry which is preliminary data.</text>
</comment>
<dbReference type="Gene3D" id="3.40.50.1820">
    <property type="entry name" value="alpha/beta hydrolase"/>
    <property type="match status" value="1"/>
</dbReference>
<accession>A0AAD6HRJ8</accession>
<dbReference type="PANTHER" id="PTHR48098">
    <property type="entry name" value="ENTEROCHELIN ESTERASE-RELATED"/>
    <property type="match status" value="1"/>
</dbReference>
<reference evidence="1" key="1">
    <citation type="journal article" date="2023" name="IMA Fungus">
        <title>Comparative genomic study of the Penicillium genus elucidates a diverse pangenome and 15 lateral gene transfer events.</title>
        <authorList>
            <person name="Petersen C."/>
            <person name="Sorensen T."/>
            <person name="Nielsen M.R."/>
            <person name="Sondergaard T.E."/>
            <person name="Sorensen J.L."/>
            <person name="Fitzpatrick D.A."/>
            <person name="Frisvad J.C."/>
            <person name="Nielsen K.L."/>
        </authorList>
    </citation>
    <scope>NUCLEOTIDE SEQUENCE</scope>
    <source>
        <strain evidence="1">IBT 17514</strain>
    </source>
</reference>
<protein>
    <submittedName>
        <fullName evidence="1">Uncharacterized protein</fullName>
    </submittedName>
</protein>
<name>A0AAD6HRJ8_9EURO</name>
<proteinExistence type="predicted"/>
<dbReference type="InterPro" id="IPR050583">
    <property type="entry name" value="Mycobacterial_A85_antigen"/>
</dbReference>
<dbReference type="SUPFAM" id="SSF53474">
    <property type="entry name" value="alpha/beta-Hydrolases"/>
    <property type="match status" value="1"/>
</dbReference>
<reference evidence="1" key="2">
    <citation type="submission" date="2023-01" db="EMBL/GenBank/DDBJ databases">
        <authorList>
            <person name="Petersen C."/>
        </authorList>
    </citation>
    <scope>NUCLEOTIDE SEQUENCE</scope>
    <source>
        <strain evidence="1">IBT 17514</strain>
    </source>
</reference>
<dbReference type="EMBL" id="JAQJAN010000003">
    <property type="protein sequence ID" value="KAJ5733501.1"/>
    <property type="molecule type" value="Genomic_DNA"/>
</dbReference>
<sequence>MPPYLPTPEELDQMNNEWVEPYDPENAPKNIEYGIYETTVRGQGTQGSYWYHLPPGYNTNTTQNYPVLIWLHGGMSRASQGAGAVEMYRAAMDAGKMPPTIIALPQALPVGWYLNSIDGKFPIEDVVIQNFIPHIDSTFRTNGKRGIEGFSMGGYGAAHLGFRYSELFHGVSPIAPAILPSPG</sequence>
<dbReference type="GO" id="GO:0072330">
    <property type="term" value="P:monocarboxylic acid biosynthetic process"/>
    <property type="evidence" value="ECO:0007669"/>
    <property type="project" value="UniProtKB-ARBA"/>
</dbReference>
<dbReference type="GO" id="GO:0016747">
    <property type="term" value="F:acyltransferase activity, transferring groups other than amino-acyl groups"/>
    <property type="evidence" value="ECO:0007669"/>
    <property type="project" value="TreeGrafter"/>
</dbReference>
<evidence type="ECO:0000313" key="1">
    <source>
        <dbReference type="EMBL" id="KAJ5733501.1"/>
    </source>
</evidence>
<gene>
    <name evidence="1" type="ORF">N7493_002287</name>
</gene>
<keyword evidence="2" id="KW-1185">Reference proteome</keyword>
<evidence type="ECO:0000313" key="2">
    <source>
        <dbReference type="Proteomes" id="UP001215712"/>
    </source>
</evidence>
<dbReference type="GO" id="GO:0017000">
    <property type="term" value="P:antibiotic biosynthetic process"/>
    <property type="evidence" value="ECO:0007669"/>
    <property type="project" value="UniProtKB-ARBA"/>
</dbReference>
<dbReference type="Pfam" id="PF00756">
    <property type="entry name" value="Esterase"/>
    <property type="match status" value="1"/>
</dbReference>
<dbReference type="AlphaFoldDB" id="A0AAD6HRJ8"/>